<proteinExistence type="predicted"/>
<feature type="signal peptide" evidence="1">
    <location>
        <begin position="1"/>
        <end position="26"/>
    </location>
</feature>
<feature type="chain" id="PRO_5046101288" description="Chitin-binding type-4 domain-containing protein" evidence="1">
    <location>
        <begin position="27"/>
        <end position="217"/>
    </location>
</feature>
<name>A0ABP1RZ56_9HEXA</name>
<evidence type="ECO:0000313" key="3">
    <source>
        <dbReference type="EMBL" id="CAL8139160.1"/>
    </source>
</evidence>
<evidence type="ECO:0000259" key="2">
    <source>
        <dbReference type="Pfam" id="PF03067"/>
    </source>
</evidence>
<keyword evidence="1" id="KW-0732">Signal</keyword>
<accession>A0ABP1RZ56</accession>
<reference evidence="3 4" key="1">
    <citation type="submission" date="2024-08" db="EMBL/GenBank/DDBJ databases">
        <authorList>
            <person name="Cucini C."/>
            <person name="Frati F."/>
        </authorList>
    </citation>
    <scope>NUCLEOTIDE SEQUENCE [LARGE SCALE GENOMIC DNA]</scope>
</reference>
<dbReference type="EMBL" id="CAXLJM020000124">
    <property type="protein sequence ID" value="CAL8139160.1"/>
    <property type="molecule type" value="Genomic_DNA"/>
</dbReference>
<feature type="domain" description="Chitin-binding type-4" evidence="2">
    <location>
        <begin position="27"/>
        <end position="214"/>
    </location>
</feature>
<dbReference type="InterPro" id="IPR004302">
    <property type="entry name" value="Cellulose/chitin-bd_N"/>
</dbReference>
<organism evidence="3 4">
    <name type="scientific">Orchesella dallaii</name>
    <dbReference type="NCBI Taxonomy" id="48710"/>
    <lineage>
        <taxon>Eukaryota</taxon>
        <taxon>Metazoa</taxon>
        <taxon>Ecdysozoa</taxon>
        <taxon>Arthropoda</taxon>
        <taxon>Hexapoda</taxon>
        <taxon>Collembola</taxon>
        <taxon>Entomobryomorpha</taxon>
        <taxon>Entomobryoidea</taxon>
        <taxon>Orchesellidae</taxon>
        <taxon>Orchesellinae</taxon>
        <taxon>Orchesella</taxon>
    </lineage>
</organism>
<gene>
    <name evidence="3" type="ORF">ODALV1_LOCUS27710</name>
</gene>
<keyword evidence="4" id="KW-1185">Reference proteome</keyword>
<comment type="caution">
    <text evidence="3">The sequence shown here is derived from an EMBL/GenBank/DDBJ whole genome shotgun (WGS) entry which is preliminary data.</text>
</comment>
<dbReference type="Proteomes" id="UP001642540">
    <property type="component" value="Unassembled WGS sequence"/>
</dbReference>
<evidence type="ECO:0000313" key="4">
    <source>
        <dbReference type="Proteomes" id="UP001642540"/>
    </source>
</evidence>
<sequence length="217" mass="23906">MASIYTQFLFLTVTVLLTLFILQVNGHGRLIRPPSRSSVWRLPEFLSQNPPINYNDNELFCGGIHQELDPGTNCGVCGDPLSQATPRDNEINGRLYKGIITGKYSAGQVIEVEVDITAAHKGYMEWRLCTDPSQENQACFNQNLLQLNGNLGTKVGVDNTGIYRANLRLPDGVKCNHCILQWNYRAGNNWGVCPDGTGSVGCGPQETFRGCADIKIT</sequence>
<dbReference type="Pfam" id="PF03067">
    <property type="entry name" value="LPMO_10"/>
    <property type="match status" value="1"/>
</dbReference>
<protein>
    <recommendedName>
        <fullName evidence="2">Chitin-binding type-4 domain-containing protein</fullName>
    </recommendedName>
</protein>
<evidence type="ECO:0000256" key="1">
    <source>
        <dbReference type="SAM" id="SignalP"/>
    </source>
</evidence>